<organism evidence="3 4">
    <name type="scientific">Paramarasmius palmivorus</name>
    <dbReference type="NCBI Taxonomy" id="297713"/>
    <lineage>
        <taxon>Eukaryota</taxon>
        <taxon>Fungi</taxon>
        <taxon>Dikarya</taxon>
        <taxon>Basidiomycota</taxon>
        <taxon>Agaricomycotina</taxon>
        <taxon>Agaricomycetes</taxon>
        <taxon>Agaricomycetidae</taxon>
        <taxon>Agaricales</taxon>
        <taxon>Marasmiineae</taxon>
        <taxon>Marasmiaceae</taxon>
        <taxon>Paramarasmius</taxon>
    </lineage>
</organism>
<sequence>MASTRIFRAVALVSLLSSVYAQERTSVEEQSAITDPVEQCRPYNYPPMEGQAANFPPVWETARIVANDEVARAKWDEISPGIPNIASKGNITETFETYNVQSDPDCWWTATECTKPKVEGLPEDLSMVPPPQTLGYGFDDGPNFSPRIVSVAHYLLLGPNCSHNAFYDYLTSQNQKASQSSSLLAERAITDTRGYPKPCSSLEVMFISGLCKRNEHLKMVMNSVSTPGLTNLMQVIKLVAGVTPTCFRPPLGDTDDRIRYISDSLGLRTVLWQYDTRDTIPGPSGVVDFDQVEKNYQDFLTVARSGTFQNEGAILLAHETNNQTMELAVKYYPQLKEAFKYIVPVAVALNNTQPYVETDYSMPTFEQYIGGITQTDGPASENPSTTTNTRTTSRPTSSTTPSGSTGNSENGASSLISSAFFALPVFFALLL</sequence>
<protein>
    <recommendedName>
        <fullName evidence="5">Chitin deacetylase</fullName>
    </recommendedName>
</protein>
<feature type="compositionally biased region" description="Low complexity" evidence="1">
    <location>
        <begin position="380"/>
        <end position="409"/>
    </location>
</feature>
<comment type="caution">
    <text evidence="3">The sequence shown here is derived from an EMBL/GenBank/DDBJ whole genome shotgun (WGS) entry which is preliminary data.</text>
</comment>
<dbReference type="GO" id="GO:0004099">
    <property type="term" value="F:chitin deacetylase activity"/>
    <property type="evidence" value="ECO:0007669"/>
    <property type="project" value="TreeGrafter"/>
</dbReference>
<dbReference type="EMBL" id="JAYKXP010000034">
    <property type="protein sequence ID" value="KAK7041501.1"/>
    <property type="molecule type" value="Genomic_DNA"/>
</dbReference>
<dbReference type="SUPFAM" id="SSF88713">
    <property type="entry name" value="Glycoside hydrolase/deacetylase"/>
    <property type="match status" value="1"/>
</dbReference>
<evidence type="ECO:0000313" key="4">
    <source>
        <dbReference type="Proteomes" id="UP001383192"/>
    </source>
</evidence>
<reference evidence="3 4" key="1">
    <citation type="submission" date="2024-01" db="EMBL/GenBank/DDBJ databases">
        <title>A draft genome for a cacao thread blight-causing isolate of Paramarasmius palmivorus.</title>
        <authorList>
            <person name="Baruah I.K."/>
            <person name="Bukari Y."/>
            <person name="Amoako-Attah I."/>
            <person name="Meinhardt L.W."/>
            <person name="Bailey B.A."/>
            <person name="Cohen S.P."/>
        </authorList>
    </citation>
    <scope>NUCLEOTIDE SEQUENCE [LARGE SCALE GENOMIC DNA]</scope>
    <source>
        <strain evidence="3 4">GH-12</strain>
    </source>
</reference>
<dbReference type="GO" id="GO:0016020">
    <property type="term" value="C:membrane"/>
    <property type="evidence" value="ECO:0007669"/>
    <property type="project" value="TreeGrafter"/>
</dbReference>
<dbReference type="GO" id="GO:0005975">
    <property type="term" value="P:carbohydrate metabolic process"/>
    <property type="evidence" value="ECO:0007669"/>
    <property type="project" value="InterPro"/>
</dbReference>
<keyword evidence="2" id="KW-0732">Signal</keyword>
<feature type="signal peptide" evidence="2">
    <location>
        <begin position="1"/>
        <end position="21"/>
    </location>
</feature>
<dbReference type="PANTHER" id="PTHR10587:SF98">
    <property type="entry name" value="CHITIN DEACETYLASE"/>
    <property type="match status" value="1"/>
</dbReference>
<name>A0AAW0CR52_9AGAR</name>
<feature type="region of interest" description="Disordered" evidence="1">
    <location>
        <begin position="371"/>
        <end position="409"/>
    </location>
</feature>
<proteinExistence type="predicted"/>
<dbReference type="AlphaFoldDB" id="A0AAW0CR52"/>
<dbReference type="PANTHER" id="PTHR10587">
    <property type="entry name" value="GLYCOSYL TRANSFERASE-RELATED"/>
    <property type="match status" value="1"/>
</dbReference>
<keyword evidence="4" id="KW-1185">Reference proteome</keyword>
<dbReference type="Proteomes" id="UP001383192">
    <property type="component" value="Unassembled WGS sequence"/>
</dbReference>
<dbReference type="InterPro" id="IPR011330">
    <property type="entry name" value="Glyco_hydro/deAcase_b/a-brl"/>
</dbReference>
<gene>
    <name evidence="3" type="ORF">VNI00_009369</name>
</gene>
<dbReference type="Gene3D" id="3.20.20.370">
    <property type="entry name" value="Glycoside hydrolase/deacetylase"/>
    <property type="match status" value="1"/>
</dbReference>
<accession>A0AAW0CR52</accession>
<feature type="chain" id="PRO_5044012944" description="Chitin deacetylase" evidence="2">
    <location>
        <begin position="22"/>
        <end position="431"/>
    </location>
</feature>
<evidence type="ECO:0000313" key="3">
    <source>
        <dbReference type="EMBL" id="KAK7041501.1"/>
    </source>
</evidence>
<evidence type="ECO:0000256" key="2">
    <source>
        <dbReference type="SAM" id="SignalP"/>
    </source>
</evidence>
<evidence type="ECO:0008006" key="5">
    <source>
        <dbReference type="Google" id="ProtNLM"/>
    </source>
</evidence>
<dbReference type="InterPro" id="IPR050248">
    <property type="entry name" value="Polysacc_deacetylase_ArnD"/>
</dbReference>
<evidence type="ECO:0000256" key="1">
    <source>
        <dbReference type="SAM" id="MobiDB-lite"/>
    </source>
</evidence>